<dbReference type="InterPro" id="IPR032675">
    <property type="entry name" value="LRR_dom_sf"/>
</dbReference>
<evidence type="ECO:0000313" key="1">
    <source>
        <dbReference type="EMBL" id="KAK1732528.1"/>
    </source>
</evidence>
<dbReference type="InterPro" id="IPR053139">
    <property type="entry name" value="Surface_bspA-like"/>
</dbReference>
<dbReference type="Gene3D" id="3.80.10.10">
    <property type="entry name" value="Ribonuclease Inhibitor"/>
    <property type="match status" value="1"/>
</dbReference>
<protein>
    <submittedName>
        <fullName evidence="1">Uncharacterized protein</fullName>
    </submittedName>
</protein>
<dbReference type="AlphaFoldDB" id="A0AAD8XS70"/>
<gene>
    <name evidence="1" type="ORF">QTG54_016811</name>
</gene>
<dbReference type="PANTHER" id="PTHR45661:SF3">
    <property type="entry name" value="IG-LIKE DOMAIN-CONTAINING PROTEIN"/>
    <property type="match status" value="1"/>
</dbReference>
<dbReference type="EMBL" id="JATAAI010000065">
    <property type="protein sequence ID" value="KAK1732528.1"/>
    <property type="molecule type" value="Genomic_DNA"/>
</dbReference>
<proteinExistence type="predicted"/>
<accession>A0AAD8XS70</accession>
<evidence type="ECO:0000313" key="2">
    <source>
        <dbReference type="Proteomes" id="UP001224775"/>
    </source>
</evidence>
<dbReference type="SUPFAM" id="SSF52058">
    <property type="entry name" value="L domain-like"/>
    <property type="match status" value="1"/>
</dbReference>
<dbReference type="PANTHER" id="PTHR45661">
    <property type="entry name" value="SURFACE ANTIGEN"/>
    <property type="match status" value="1"/>
</dbReference>
<dbReference type="Proteomes" id="UP001224775">
    <property type="component" value="Unassembled WGS sequence"/>
</dbReference>
<dbReference type="Pfam" id="PF13306">
    <property type="entry name" value="LRR_5"/>
    <property type="match status" value="1"/>
</dbReference>
<organism evidence="1 2">
    <name type="scientific">Skeletonema marinoi</name>
    <dbReference type="NCBI Taxonomy" id="267567"/>
    <lineage>
        <taxon>Eukaryota</taxon>
        <taxon>Sar</taxon>
        <taxon>Stramenopiles</taxon>
        <taxon>Ochrophyta</taxon>
        <taxon>Bacillariophyta</taxon>
        <taxon>Coscinodiscophyceae</taxon>
        <taxon>Thalassiosirophycidae</taxon>
        <taxon>Thalassiosirales</taxon>
        <taxon>Skeletonemataceae</taxon>
        <taxon>Skeletonema</taxon>
        <taxon>Skeletonema marinoi-dohrnii complex</taxon>
    </lineage>
</organism>
<sequence>MNMADSRALHHTTTAYGIISPPLHLRTATAAIMADYEVAECGTTFYVYRGGRAPTDVSRVRIHKSVIAIDDEAFKNCSQLEYVESHKELSKIGKRSFAFCLLLRSIDLSGVKIIEHSAFCNCSAITDADLPEVERIGNQAFGHCMSLTKISAPSAESIGLGAFLNCGRLISAEFGEKLLTIDRLVFLDCPSLRHIAIPLPLRRREIFRGGPFDCPNLSTVQLVGKLYNSVEYITMAIWRNQMRNTINQINLDLPTTHADQKTVAIRRWIEEVQDKIIHFKILHSMWLTRATTILELVLWKVKLEETEDDALECNRKKAKINEGGSLGLSTNATRGYRYRQEKRIQCGADIIIKNVVSFLRLSRSDDSF</sequence>
<reference evidence="1" key="1">
    <citation type="submission" date="2023-06" db="EMBL/GenBank/DDBJ databases">
        <title>Survivors Of The Sea: Transcriptome response of Skeletonema marinoi to long-term dormancy.</title>
        <authorList>
            <person name="Pinder M.I.M."/>
            <person name="Kourtchenko O."/>
            <person name="Robertson E.K."/>
            <person name="Larsson T."/>
            <person name="Maumus F."/>
            <person name="Osuna-Cruz C.M."/>
            <person name="Vancaester E."/>
            <person name="Stenow R."/>
            <person name="Vandepoele K."/>
            <person name="Ploug H."/>
            <person name="Bruchert V."/>
            <person name="Godhe A."/>
            <person name="Topel M."/>
        </authorList>
    </citation>
    <scope>NUCLEOTIDE SEQUENCE</scope>
    <source>
        <strain evidence="1">R05AC</strain>
    </source>
</reference>
<dbReference type="InterPro" id="IPR026906">
    <property type="entry name" value="LRR_5"/>
</dbReference>
<comment type="caution">
    <text evidence="1">The sequence shown here is derived from an EMBL/GenBank/DDBJ whole genome shotgun (WGS) entry which is preliminary data.</text>
</comment>
<name>A0AAD8XS70_9STRA</name>
<keyword evidence="2" id="KW-1185">Reference proteome</keyword>